<dbReference type="EMBL" id="AAMO01000016">
    <property type="protein sequence ID" value="EAQ01213.1"/>
    <property type="molecule type" value="Genomic_DNA"/>
</dbReference>
<feature type="domain" description="N-acetyltransferase" evidence="1">
    <location>
        <begin position="4"/>
        <end position="146"/>
    </location>
</feature>
<name>A3U3L1_PSEBH</name>
<sequence length="149" mass="16541">MSPLVIRDARPLDAGSVGAILTQAVREHRWMPLLHSAAEDIAHVGHLIDLGWVRVADNGAIRGFLAREEEFVHALYVARGARGSGVGRRLIEDAMAACARLELNTFVANVGARKFYDRLGFDEAWRTDGAENDERLPDIRLVWQAEAVR</sequence>
<keyword evidence="3" id="KW-1185">Reference proteome</keyword>
<dbReference type="InterPro" id="IPR000182">
    <property type="entry name" value="GNAT_dom"/>
</dbReference>
<dbReference type="Pfam" id="PF00583">
    <property type="entry name" value="Acetyltransf_1"/>
    <property type="match status" value="1"/>
</dbReference>
<protein>
    <submittedName>
        <fullName evidence="2">Acetyltransferase, GNAT family protein</fullName>
    </submittedName>
</protein>
<dbReference type="InterPro" id="IPR050276">
    <property type="entry name" value="MshD_Acetyltransferase"/>
</dbReference>
<dbReference type="AlphaFoldDB" id="A3U3L1"/>
<comment type="caution">
    <text evidence="2">The sequence shown here is derived from an EMBL/GenBank/DDBJ whole genome shotgun (WGS) entry which is preliminary data.</text>
</comment>
<dbReference type="HOGENOM" id="CLU_013985_21_1_5"/>
<evidence type="ECO:0000313" key="2">
    <source>
        <dbReference type="EMBL" id="EAQ01213.1"/>
    </source>
</evidence>
<dbReference type="RefSeq" id="WP_009805126.1">
    <property type="nucleotide sequence ID" value="NZ_CH724131.1"/>
</dbReference>
<reference evidence="2 3" key="1">
    <citation type="journal article" date="2010" name="J. Bacteriol.">
        <title>Genome sequences of Oceanicola granulosus HTCC2516(T) and Oceanicola batsensis HTCC2597(TDelta).</title>
        <authorList>
            <person name="Thrash J.C."/>
            <person name="Cho J.C."/>
            <person name="Vergin K.L."/>
            <person name="Giovannoni S.J."/>
        </authorList>
    </citation>
    <scope>NUCLEOTIDE SEQUENCE [LARGE SCALE GENOMIC DNA]</scope>
    <source>
        <strain evidence="3">ATCC BAA-863 / DSM 15984 / KCTC 12145 / HTCC2597</strain>
    </source>
</reference>
<gene>
    <name evidence="2" type="ORF">OB2597_04395</name>
</gene>
<dbReference type="InterPro" id="IPR016181">
    <property type="entry name" value="Acyl_CoA_acyltransferase"/>
</dbReference>
<accession>A3U3L1</accession>
<dbReference type="Gene3D" id="3.40.630.30">
    <property type="match status" value="1"/>
</dbReference>
<dbReference type="STRING" id="252305.OB2597_04395"/>
<dbReference type="Proteomes" id="UP000004318">
    <property type="component" value="Unassembled WGS sequence"/>
</dbReference>
<evidence type="ECO:0000313" key="3">
    <source>
        <dbReference type="Proteomes" id="UP000004318"/>
    </source>
</evidence>
<dbReference type="eggNOG" id="COG0454">
    <property type="taxonomic scope" value="Bacteria"/>
</dbReference>
<organism evidence="2 3">
    <name type="scientific">Pseudooceanicola batsensis (strain ATCC BAA-863 / DSM 15984 / KCTC 12145 / HTCC2597)</name>
    <name type="common">Oceanicola batsensis</name>
    <dbReference type="NCBI Taxonomy" id="252305"/>
    <lineage>
        <taxon>Bacteria</taxon>
        <taxon>Pseudomonadati</taxon>
        <taxon>Pseudomonadota</taxon>
        <taxon>Alphaproteobacteria</taxon>
        <taxon>Rhodobacterales</taxon>
        <taxon>Paracoccaceae</taxon>
        <taxon>Pseudooceanicola</taxon>
    </lineage>
</organism>
<dbReference type="PANTHER" id="PTHR43617">
    <property type="entry name" value="L-AMINO ACID N-ACETYLTRANSFERASE"/>
    <property type="match status" value="1"/>
</dbReference>
<dbReference type="PROSITE" id="PS51186">
    <property type="entry name" value="GNAT"/>
    <property type="match status" value="1"/>
</dbReference>
<evidence type="ECO:0000259" key="1">
    <source>
        <dbReference type="PROSITE" id="PS51186"/>
    </source>
</evidence>
<dbReference type="GO" id="GO:0016747">
    <property type="term" value="F:acyltransferase activity, transferring groups other than amino-acyl groups"/>
    <property type="evidence" value="ECO:0007669"/>
    <property type="project" value="InterPro"/>
</dbReference>
<dbReference type="SUPFAM" id="SSF55729">
    <property type="entry name" value="Acyl-CoA N-acyltransferases (Nat)"/>
    <property type="match status" value="1"/>
</dbReference>
<proteinExistence type="predicted"/>
<keyword evidence="2" id="KW-0808">Transferase</keyword>